<evidence type="ECO:0000256" key="1">
    <source>
        <dbReference type="SAM" id="MobiDB-lite"/>
    </source>
</evidence>
<dbReference type="Proteomes" id="UP001244341">
    <property type="component" value="Chromosome 1b"/>
</dbReference>
<sequence>MLPSPAVQCDDIGAKRPEFALQAQFQSQPGIRHGGVHLATSCTALATHSRSSSSSSSHFITAPPQDHHNHSCSSITN</sequence>
<proteinExistence type="predicted"/>
<protein>
    <submittedName>
        <fullName evidence="2">Uncharacterized protein</fullName>
    </submittedName>
</protein>
<reference evidence="2 3" key="1">
    <citation type="submission" date="2023-05" db="EMBL/GenBank/DDBJ databases">
        <title>A 100% complete, gapless, phased diploid assembly of the Scenedesmus obliquus UTEX 3031 genome.</title>
        <authorList>
            <person name="Biondi T.C."/>
            <person name="Hanschen E.R."/>
            <person name="Kwon T."/>
            <person name="Eng W."/>
            <person name="Kruse C.P.S."/>
            <person name="Koehler S.I."/>
            <person name="Kunde Y."/>
            <person name="Gleasner C.D."/>
            <person name="You Mak K.T."/>
            <person name="Polle J."/>
            <person name="Hovde B.T."/>
            <person name="Starkenburg S.R."/>
        </authorList>
    </citation>
    <scope>NUCLEOTIDE SEQUENCE [LARGE SCALE GENOMIC DNA]</scope>
    <source>
        <strain evidence="2 3">DOE0152z</strain>
    </source>
</reference>
<evidence type="ECO:0000313" key="2">
    <source>
        <dbReference type="EMBL" id="WIA08258.1"/>
    </source>
</evidence>
<keyword evidence="3" id="KW-1185">Reference proteome</keyword>
<gene>
    <name evidence="2" type="ORF">OEZ85_007701</name>
</gene>
<feature type="region of interest" description="Disordered" evidence="1">
    <location>
        <begin position="49"/>
        <end position="77"/>
    </location>
</feature>
<dbReference type="EMBL" id="CP126208">
    <property type="protein sequence ID" value="WIA08258.1"/>
    <property type="molecule type" value="Genomic_DNA"/>
</dbReference>
<accession>A0ABY8TIN2</accession>
<evidence type="ECO:0000313" key="3">
    <source>
        <dbReference type="Proteomes" id="UP001244341"/>
    </source>
</evidence>
<name>A0ABY8TIN2_TETOB</name>
<organism evidence="2 3">
    <name type="scientific">Tetradesmus obliquus</name>
    <name type="common">Green alga</name>
    <name type="synonym">Acutodesmus obliquus</name>
    <dbReference type="NCBI Taxonomy" id="3088"/>
    <lineage>
        <taxon>Eukaryota</taxon>
        <taxon>Viridiplantae</taxon>
        <taxon>Chlorophyta</taxon>
        <taxon>core chlorophytes</taxon>
        <taxon>Chlorophyceae</taxon>
        <taxon>CS clade</taxon>
        <taxon>Sphaeropleales</taxon>
        <taxon>Scenedesmaceae</taxon>
        <taxon>Tetradesmus</taxon>
    </lineage>
</organism>